<organism evidence="2 3">
    <name type="scientific">Trueperella pyogenes</name>
    <dbReference type="NCBI Taxonomy" id="1661"/>
    <lineage>
        <taxon>Bacteria</taxon>
        <taxon>Bacillati</taxon>
        <taxon>Actinomycetota</taxon>
        <taxon>Actinomycetes</taxon>
        <taxon>Actinomycetales</taxon>
        <taxon>Actinomycetaceae</taxon>
        <taxon>Trueperella</taxon>
    </lineage>
</organism>
<protein>
    <recommendedName>
        <fullName evidence="4">Lipoprotein</fullName>
    </recommendedName>
</protein>
<dbReference type="RefSeq" id="WP_126920187.1">
    <property type="nucleotide sequence ID" value="NZ_CP033905.1"/>
</dbReference>
<evidence type="ECO:0000313" key="3">
    <source>
        <dbReference type="Proteomes" id="UP000275951"/>
    </source>
</evidence>
<dbReference type="Proteomes" id="UP000275951">
    <property type="component" value="Chromosome"/>
</dbReference>
<accession>A0A3Q9GIE8</accession>
<sequence>MKKLLASATVALFLVGCSDATGSHATSAASAKATTQVSQEASVKKLHGDFDTVAELKDAAVKAGYACESWKETKWNQGTCSGKDFLGVFTNRGSRSASMHQAQAAGESFTALVGDNWYISGDEAALKALEGKLNGKIEKVEGTAQKKD</sequence>
<dbReference type="AlphaFoldDB" id="A0A3Q9GIE8"/>
<dbReference type="PROSITE" id="PS51257">
    <property type="entry name" value="PROKAR_LIPOPROTEIN"/>
    <property type="match status" value="1"/>
</dbReference>
<gene>
    <name evidence="2" type="ORF">EBQ10_06255</name>
</gene>
<name>A0A3Q9GIE8_9ACTO</name>
<dbReference type="EMBL" id="CP033905">
    <property type="protein sequence ID" value="AZR06936.1"/>
    <property type="molecule type" value="Genomic_DNA"/>
</dbReference>
<keyword evidence="1" id="KW-0732">Signal</keyword>
<proteinExistence type="predicted"/>
<feature type="chain" id="PRO_5039474301" description="Lipoprotein" evidence="1">
    <location>
        <begin position="21"/>
        <end position="148"/>
    </location>
</feature>
<evidence type="ECO:0000256" key="1">
    <source>
        <dbReference type="SAM" id="SignalP"/>
    </source>
</evidence>
<evidence type="ECO:0000313" key="2">
    <source>
        <dbReference type="EMBL" id="AZR06936.1"/>
    </source>
</evidence>
<feature type="signal peptide" evidence="1">
    <location>
        <begin position="1"/>
        <end position="20"/>
    </location>
</feature>
<evidence type="ECO:0008006" key="4">
    <source>
        <dbReference type="Google" id="ProtNLM"/>
    </source>
</evidence>
<reference evidence="2 3" key="1">
    <citation type="submission" date="2018-11" db="EMBL/GenBank/DDBJ databases">
        <title>Multidrug-resistant genes are associated with an 42-kb island TGI1 carrying a complex class 1 integron in a Trueperella pyogenes.</title>
        <authorList>
            <person name="Dong W."/>
        </authorList>
    </citation>
    <scope>NUCLEOTIDE SEQUENCE [LARGE SCALE GENOMIC DNA]</scope>
    <source>
        <strain evidence="2 3">TP4</strain>
    </source>
</reference>